<protein>
    <submittedName>
        <fullName evidence="1">Uncharacterized protein</fullName>
    </submittedName>
</protein>
<name>A0A0B6YUB5_9EUPU</name>
<dbReference type="EMBL" id="HACG01012842">
    <property type="protein sequence ID" value="CEK59707.1"/>
    <property type="molecule type" value="Transcribed_RNA"/>
</dbReference>
<evidence type="ECO:0000313" key="1">
    <source>
        <dbReference type="EMBL" id="CEK59707.1"/>
    </source>
</evidence>
<dbReference type="AlphaFoldDB" id="A0A0B6YUB5"/>
<feature type="non-terminal residue" evidence="1">
    <location>
        <position position="113"/>
    </location>
</feature>
<sequence length="113" mass="13449">MATLHNQGLKRQYFIWFVYEARNTFLLVKDMKYVNKSIRNEKAELLPREGASWITQNKNYRPMSLLSCTGKLMECMVNKRLSWHLKHKGLLMVQQGSFRRYRSTEGQVTYIAQ</sequence>
<organism evidence="1">
    <name type="scientific">Arion vulgaris</name>
    <dbReference type="NCBI Taxonomy" id="1028688"/>
    <lineage>
        <taxon>Eukaryota</taxon>
        <taxon>Metazoa</taxon>
        <taxon>Spiralia</taxon>
        <taxon>Lophotrochozoa</taxon>
        <taxon>Mollusca</taxon>
        <taxon>Gastropoda</taxon>
        <taxon>Heterobranchia</taxon>
        <taxon>Euthyneura</taxon>
        <taxon>Panpulmonata</taxon>
        <taxon>Eupulmonata</taxon>
        <taxon>Stylommatophora</taxon>
        <taxon>Helicina</taxon>
        <taxon>Arionoidea</taxon>
        <taxon>Arionidae</taxon>
        <taxon>Arion</taxon>
    </lineage>
</organism>
<proteinExistence type="predicted"/>
<reference evidence="1" key="1">
    <citation type="submission" date="2014-12" db="EMBL/GenBank/DDBJ databases">
        <title>Insight into the proteome of Arion vulgaris.</title>
        <authorList>
            <person name="Aradska J."/>
            <person name="Bulat T."/>
            <person name="Smidak R."/>
            <person name="Sarate P."/>
            <person name="Gangsoo J."/>
            <person name="Sialana F."/>
            <person name="Bilban M."/>
            <person name="Lubec G."/>
        </authorList>
    </citation>
    <scope>NUCLEOTIDE SEQUENCE</scope>
    <source>
        <tissue evidence="1">Skin</tissue>
    </source>
</reference>
<accession>A0A0B6YUB5</accession>
<gene>
    <name evidence="1" type="primary">ORF37187</name>
</gene>